<accession>A0A5B7DJE6</accession>
<name>A0A5B7DJE6_PORTR</name>
<dbReference type="Proteomes" id="UP000324222">
    <property type="component" value="Unassembled WGS sequence"/>
</dbReference>
<sequence length="112" mass="12457">MNDMKPSVDKRDKGRCELVRDDEHRQKLTVFRKQTEKADGKVLQDIRSHNTRTWRNNRLCAGITLGWPPNTCPGASLSLACGGAPPPLPPEMRAPRLAPVTHATTLEMSSKV</sequence>
<organism evidence="1 2">
    <name type="scientific">Portunus trituberculatus</name>
    <name type="common">Swimming crab</name>
    <name type="synonym">Neptunus trituberculatus</name>
    <dbReference type="NCBI Taxonomy" id="210409"/>
    <lineage>
        <taxon>Eukaryota</taxon>
        <taxon>Metazoa</taxon>
        <taxon>Ecdysozoa</taxon>
        <taxon>Arthropoda</taxon>
        <taxon>Crustacea</taxon>
        <taxon>Multicrustacea</taxon>
        <taxon>Malacostraca</taxon>
        <taxon>Eumalacostraca</taxon>
        <taxon>Eucarida</taxon>
        <taxon>Decapoda</taxon>
        <taxon>Pleocyemata</taxon>
        <taxon>Brachyura</taxon>
        <taxon>Eubrachyura</taxon>
        <taxon>Portunoidea</taxon>
        <taxon>Portunidae</taxon>
        <taxon>Portuninae</taxon>
        <taxon>Portunus</taxon>
    </lineage>
</organism>
<dbReference type="AlphaFoldDB" id="A0A5B7DJE6"/>
<proteinExistence type="predicted"/>
<protein>
    <submittedName>
        <fullName evidence="1">Uncharacterized protein</fullName>
    </submittedName>
</protein>
<reference evidence="1 2" key="1">
    <citation type="submission" date="2019-05" db="EMBL/GenBank/DDBJ databases">
        <title>Another draft genome of Portunus trituberculatus and its Hox gene families provides insights of decapod evolution.</title>
        <authorList>
            <person name="Jeong J.-H."/>
            <person name="Song I."/>
            <person name="Kim S."/>
            <person name="Choi T."/>
            <person name="Kim D."/>
            <person name="Ryu S."/>
            <person name="Kim W."/>
        </authorList>
    </citation>
    <scope>NUCLEOTIDE SEQUENCE [LARGE SCALE GENOMIC DNA]</scope>
    <source>
        <tissue evidence="1">Muscle</tissue>
    </source>
</reference>
<evidence type="ECO:0000313" key="1">
    <source>
        <dbReference type="EMBL" id="MPC21518.1"/>
    </source>
</evidence>
<gene>
    <name evidence="1" type="ORF">E2C01_014506</name>
</gene>
<keyword evidence="2" id="KW-1185">Reference proteome</keyword>
<evidence type="ECO:0000313" key="2">
    <source>
        <dbReference type="Proteomes" id="UP000324222"/>
    </source>
</evidence>
<dbReference type="EMBL" id="VSRR010000986">
    <property type="protein sequence ID" value="MPC21518.1"/>
    <property type="molecule type" value="Genomic_DNA"/>
</dbReference>
<comment type="caution">
    <text evidence="1">The sequence shown here is derived from an EMBL/GenBank/DDBJ whole genome shotgun (WGS) entry which is preliminary data.</text>
</comment>